<dbReference type="SUPFAM" id="SSF110296">
    <property type="entry name" value="Oligoxyloglucan reducing end-specific cellobiohydrolase"/>
    <property type="match status" value="2"/>
</dbReference>
<dbReference type="CDD" id="cd15482">
    <property type="entry name" value="Sialidase_non-viral"/>
    <property type="match status" value="1"/>
</dbReference>
<name>A0AA37SQR5_9BACT</name>
<keyword evidence="4" id="KW-1185">Reference proteome</keyword>
<dbReference type="GO" id="GO:0010411">
    <property type="term" value="P:xyloglucan metabolic process"/>
    <property type="evidence" value="ECO:0007669"/>
    <property type="project" value="TreeGrafter"/>
</dbReference>
<reference evidence="3" key="2">
    <citation type="submission" date="2023-01" db="EMBL/GenBank/DDBJ databases">
        <title>Draft genome sequence of Portibacter lacus strain NBRC 108769.</title>
        <authorList>
            <person name="Sun Q."/>
            <person name="Mori K."/>
        </authorList>
    </citation>
    <scope>NUCLEOTIDE SEQUENCE</scope>
    <source>
        <strain evidence="3">NBRC 108769</strain>
    </source>
</reference>
<dbReference type="Pfam" id="PF20009">
    <property type="entry name" value="GEVED"/>
    <property type="match status" value="1"/>
</dbReference>
<protein>
    <recommendedName>
        <fullName evidence="5">T9SS C-terminal target domain-containing protein</fullName>
    </recommendedName>
</protein>
<dbReference type="Proteomes" id="UP001156666">
    <property type="component" value="Unassembled WGS sequence"/>
</dbReference>
<sequence>MSLSLKPQHLTLIIALCCLISCEPNLEVKPQPIPKKESKKKKDQPDKAIEQEYLMTHDPKLKRTAEERLLPIRKDILKGKYQSKHRNNNENIWEERGPNNVGGRTRAALVDINDPSGNTVWAGGVSGGLWKSDNFLSSTVTWTPIDDFLPSIAISAIAQDPSNPDVLYFGTGEGWFNSDAVRGLGIWKSTDGGENWNQLSSTNNFNFHYIQRIKIDLQGNIYASSREDGLQKSTDGGNTWVKLLGGGVGGGFSNRAADLEIASNGDIYATFGLLSTDGIYKSTDQGVTWLSMNDGSVDNGLIKENFDRIEIAVAPSDPLVVYALFEDSDESFCSGIYRTIDGGASWKSMTVPDAFGMDNFARKQAWYDLTVAVDPINPYIVYIGAVDLLKSTDGGETWTQISQWYGGGGFQYVHADQHDIIFHPNNRYLGLVLNDGGIAKFKIDPILETESTNAYCTPVHFNCCNDFISHVKLNEIDHHSGVAQHTTIDGYSDFTSISTELLAGNSYDIDITSNVSWEDSKMGVWIDFNNNGEFETSENIISTSGISPYSAEFKVPNLSAHGETRMRVRLQFSPDYVPDPCDGAYTLGETEDYTIFIQNCLEGNVCNDGDPCTGNDILNSDCECMGTLIDINSDGDCDLINTPVFETQVSNYNVTQFYSCALHPDANSNIMLAGTQDNGTQFFNSPGLSGTIEVSGGDGGYCFIDQDEPKIQISSYVYNSLYITNNSWIGSEDYLEIGDSKGRFINPMDYDSENNTLYGVYDDGFISRVRNVGSENNYDTIAIAGMEGIKASIIKVDPSDPTTIWIGTPKDAKFFGIYEAKLFKVINANSETPVVEKVVKIDDGEFFGYGYMSSLDISVENPGTMSLTFSNYGIPSVWLTKDEGSTWENIEGNLPDMPIRWIMFDPFGDDKAIVATEMGVWKSELLAGENTVWETMNEGLANVRCTMLKFRDSDNTLLVSTYGRGLFTTSYCTNRFNYADTICQGSSFEFFEEVYTMPGIYTINVADESSCSGTSVHVLDLTVEDTFTVEFNVSICFEEIFELEGEEYSSSGRYVIIQDAANACGSTKTILNLEIYDFFAVEIGDTIFIDIDSDYIIQTNGNYTSYLWSDGSTNSELTVSGQTLGEGEHTFEVEVKNEFGCPASDEVVVVVQVPSSIEDYDQVLFDVFPNPTTANLFVSVEIEEVEKLEIYNLHGQLVTAKINARGSLVEIDMQDLVPGIYVVALKQGNRVYHRKFMKI</sequence>
<evidence type="ECO:0000259" key="1">
    <source>
        <dbReference type="Pfam" id="PF18962"/>
    </source>
</evidence>
<dbReference type="EMBL" id="BSOH01000015">
    <property type="protein sequence ID" value="GLR18157.1"/>
    <property type="molecule type" value="Genomic_DNA"/>
</dbReference>
<feature type="domain" description="GEVED" evidence="2">
    <location>
        <begin position="522"/>
        <end position="595"/>
    </location>
</feature>
<dbReference type="InterPro" id="IPR026444">
    <property type="entry name" value="Secre_tail"/>
</dbReference>
<comment type="caution">
    <text evidence="3">The sequence shown here is derived from an EMBL/GenBank/DDBJ whole genome shotgun (WGS) entry which is preliminary data.</text>
</comment>
<dbReference type="PANTHER" id="PTHR43739:SF5">
    <property type="entry name" value="EXO-ALPHA-SIALIDASE"/>
    <property type="match status" value="1"/>
</dbReference>
<feature type="domain" description="Secretion system C-terminal sorting" evidence="1">
    <location>
        <begin position="1167"/>
        <end position="1236"/>
    </location>
</feature>
<gene>
    <name evidence="3" type="ORF">GCM10007940_27720</name>
</gene>
<dbReference type="InterPro" id="IPR045474">
    <property type="entry name" value="GEVED"/>
</dbReference>
<dbReference type="InterPro" id="IPR015943">
    <property type="entry name" value="WD40/YVTN_repeat-like_dom_sf"/>
</dbReference>
<proteinExistence type="predicted"/>
<dbReference type="Gene3D" id="2.130.10.10">
    <property type="entry name" value="YVTN repeat-like/Quinoprotein amine dehydrogenase"/>
    <property type="match status" value="3"/>
</dbReference>
<dbReference type="PANTHER" id="PTHR43739">
    <property type="entry name" value="XYLOGLUCANASE (EUROFUNG)"/>
    <property type="match status" value="1"/>
</dbReference>
<organism evidence="3 4">
    <name type="scientific">Portibacter lacus</name>
    <dbReference type="NCBI Taxonomy" id="1099794"/>
    <lineage>
        <taxon>Bacteria</taxon>
        <taxon>Pseudomonadati</taxon>
        <taxon>Bacteroidota</taxon>
        <taxon>Saprospiria</taxon>
        <taxon>Saprospirales</taxon>
        <taxon>Haliscomenobacteraceae</taxon>
        <taxon>Portibacter</taxon>
    </lineage>
</organism>
<evidence type="ECO:0000259" key="2">
    <source>
        <dbReference type="Pfam" id="PF20009"/>
    </source>
</evidence>
<dbReference type="InterPro" id="IPR052025">
    <property type="entry name" value="Xyloglucanase_GH74"/>
</dbReference>
<dbReference type="AlphaFoldDB" id="A0AA37SQR5"/>
<dbReference type="Pfam" id="PF18962">
    <property type="entry name" value="Por_Secre_tail"/>
    <property type="match status" value="1"/>
</dbReference>
<dbReference type="RefSeq" id="WP_235294413.1">
    <property type="nucleotide sequence ID" value="NZ_BSOH01000015.1"/>
</dbReference>
<evidence type="ECO:0008006" key="5">
    <source>
        <dbReference type="Google" id="ProtNLM"/>
    </source>
</evidence>
<accession>A0AA37SQR5</accession>
<dbReference type="NCBIfam" id="TIGR04183">
    <property type="entry name" value="Por_Secre_tail"/>
    <property type="match status" value="1"/>
</dbReference>
<evidence type="ECO:0000313" key="4">
    <source>
        <dbReference type="Proteomes" id="UP001156666"/>
    </source>
</evidence>
<reference evidence="3" key="1">
    <citation type="journal article" date="2014" name="Int. J. Syst. Evol. Microbiol.">
        <title>Complete genome sequence of Corynebacterium casei LMG S-19264T (=DSM 44701T), isolated from a smear-ripened cheese.</title>
        <authorList>
            <consortium name="US DOE Joint Genome Institute (JGI-PGF)"/>
            <person name="Walter F."/>
            <person name="Albersmeier A."/>
            <person name="Kalinowski J."/>
            <person name="Ruckert C."/>
        </authorList>
    </citation>
    <scope>NUCLEOTIDE SEQUENCE</scope>
    <source>
        <strain evidence="3">NBRC 108769</strain>
    </source>
</reference>
<evidence type="ECO:0000313" key="3">
    <source>
        <dbReference type="EMBL" id="GLR18157.1"/>
    </source>
</evidence>